<keyword evidence="1" id="KW-0175">Coiled coil</keyword>
<evidence type="ECO:0000256" key="2">
    <source>
        <dbReference type="SAM" id="MobiDB-lite"/>
    </source>
</evidence>
<evidence type="ECO:0000313" key="4">
    <source>
        <dbReference type="Proteomes" id="UP000069940"/>
    </source>
</evidence>
<feature type="compositionally biased region" description="Basic residues" evidence="2">
    <location>
        <begin position="198"/>
        <end position="207"/>
    </location>
</feature>
<dbReference type="RefSeq" id="XP_019532402.3">
    <property type="nucleotide sequence ID" value="XM_019676857.3"/>
</dbReference>
<feature type="region of interest" description="Disordered" evidence="2">
    <location>
        <begin position="439"/>
        <end position="464"/>
    </location>
</feature>
<feature type="compositionally biased region" description="Basic residues" evidence="2">
    <location>
        <begin position="371"/>
        <end position="382"/>
    </location>
</feature>
<protein>
    <recommendedName>
        <fullName evidence="5">Zinc-finger domain-containing protein</fullName>
    </recommendedName>
</protein>
<feature type="compositionally biased region" description="Polar residues" evidence="2">
    <location>
        <begin position="1456"/>
        <end position="1466"/>
    </location>
</feature>
<feature type="region of interest" description="Disordered" evidence="2">
    <location>
        <begin position="1099"/>
        <end position="1118"/>
    </location>
</feature>
<feature type="compositionally biased region" description="Polar residues" evidence="2">
    <location>
        <begin position="266"/>
        <end position="314"/>
    </location>
</feature>
<feature type="compositionally biased region" description="Acidic residues" evidence="2">
    <location>
        <begin position="556"/>
        <end position="566"/>
    </location>
</feature>
<feature type="compositionally biased region" description="Basic and acidic residues" evidence="2">
    <location>
        <begin position="1193"/>
        <end position="1209"/>
    </location>
</feature>
<keyword evidence="4" id="KW-1185">Reference proteome</keyword>
<feature type="region of interest" description="Disordered" evidence="2">
    <location>
        <begin position="1"/>
        <end position="106"/>
    </location>
</feature>
<feature type="coiled-coil region" evidence="1">
    <location>
        <begin position="1296"/>
        <end position="1323"/>
    </location>
</feature>
<reference evidence="3" key="2">
    <citation type="submission" date="2025-05" db="UniProtKB">
        <authorList>
            <consortium name="EnsemblMetazoa"/>
        </authorList>
    </citation>
    <scope>IDENTIFICATION</scope>
    <source>
        <strain evidence="3">Foshan</strain>
    </source>
</reference>
<organism evidence="3 4">
    <name type="scientific">Aedes albopictus</name>
    <name type="common">Asian tiger mosquito</name>
    <name type="synonym">Stegomyia albopicta</name>
    <dbReference type="NCBI Taxonomy" id="7160"/>
    <lineage>
        <taxon>Eukaryota</taxon>
        <taxon>Metazoa</taxon>
        <taxon>Ecdysozoa</taxon>
        <taxon>Arthropoda</taxon>
        <taxon>Hexapoda</taxon>
        <taxon>Insecta</taxon>
        <taxon>Pterygota</taxon>
        <taxon>Neoptera</taxon>
        <taxon>Endopterygota</taxon>
        <taxon>Diptera</taxon>
        <taxon>Nematocera</taxon>
        <taxon>Culicoidea</taxon>
        <taxon>Culicidae</taxon>
        <taxon>Culicinae</taxon>
        <taxon>Aedini</taxon>
        <taxon>Aedes</taxon>
        <taxon>Stegomyia</taxon>
    </lineage>
</organism>
<feature type="region of interest" description="Disordered" evidence="2">
    <location>
        <begin position="1156"/>
        <end position="1176"/>
    </location>
</feature>
<feature type="region of interest" description="Disordered" evidence="2">
    <location>
        <begin position="940"/>
        <end position="979"/>
    </location>
</feature>
<feature type="compositionally biased region" description="Acidic residues" evidence="2">
    <location>
        <begin position="90"/>
        <end position="106"/>
    </location>
</feature>
<reference evidence="4" key="1">
    <citation type="journal article" date="2015" name="Proc. Natl. Acad. Sci. U.S.A.">
        <title>Genome sequence of the Asian Tiger mosquito, Aedes albopictus, reveals insights into its biology, genetics, and evolution.</title>
        <authorList>
            <person name="Chen X.G."/>
            <person name="Jiang X."/>
            <person name="Gu J."/>
            <person name="Xu M."/>
            <person name="Wu Y."/>
            <person name="Deng Y."/>
            <person name="Zhang C."/>
            <person name="Bonizzoni M."/>
            <person name="Dermauw W."/>
            <person name="Vontas J."/>
            <person name="Armbruster P."/>
            <person name="Huang X."/>
            <person name="Yang Y."/>
            <person name="Zhang H."/>
            <person name="He W."/>
            <person name="Peng H."/>
            <person name="Liu Y."/>
            <person name="Wu K."/>
            <person name="Chen J."/>
            <person name="Lirakis M."/>
            <person name="Topalis P."/>
            <person name="Van Leeuwen T."/>
            <person name="Hall A.B."/>
            <person name="Jiang X."/>
            <person name="Thorpe C."/>
            <person name="Mueller R.L."/>
            <person name="Sun C."/>
            <person name="Waterhouse R.M."/>
            <person name="Yan G."/>
            <person name="Tu Z.J."/>
            <person name="Fang X."/>
            <person name="James A.A."/>
        </authorList>
    </citation>
    <scope>NUCLEOTIDE SEQUENCE [LARGE SCALE GENOMIC DNA]</scope>
    <source>
        <strain evidence="4">Foshan</strain>
    </source>
</reference>
<feature type="compositionally biased region" description="Basic and acidic residues" evidence="2">
    <location>
        <begin position="1403"/>
        <end position="1422"/>
    </location>
</feature>
<evidence type="ECO:0000313" key="3">
    <source>
        <dbReference type="EnsemblMetazoa" id="AALFPA23_023198.P34499"/>
    </source>
</evidence>
<evidence type="ECO:0000256" key="1">
    <source>
        <dbReference type="SAM" id="Coils"/>
    </source>
</evidence>
<feature type="region of interest" description="Disordered" evidence="2">
    <location>
        <begin position="530"/>
        <end position="651"/>
    </location>
</feature>
<feature type="compositionally biased region" description="Low complexity" evidence="2">
    <location>
        <begin position="42"/>
        <end position="55"/>
    </location>
</feature>
<dbReference type="EnsemblMetazoa" id="AALFPA23_023198.R34499">
    <property type="protein sequence ID" value="AALFPA23_023198.P34499"/>
    <property type="gene ID" value="AALFPA23_023198"/>
</dbReference>
<dbReference type="Proteomes" id="UP000069940">
    <property type="component" value="Unassembled WGS sequence"/>
</dbReference>
<feature type="compositionally biased region" description="Basic and acidic residues" evidence="2">
    <location>
        <begin position="446"/>
        <end position="455"/>
    </location>
</feature>
<proteinExistence type="predicted"/>
<feature type="compositionally biased region" description="Polar residues" evidence="2">
    <location>
        <begin position="72"/>
        <end position="89"/>
    </location>
</feature>
<feature type="compositionally biased region" description="Polar residues" evidence="2">
    <location>
        <begin position="969"/>
        <end position="979"/>
    </location>
</feature>
<feature type="compositionally biased region" description="Low complexity" evidence="2">
    <location>
        <begin position="1475"/>
        <end position="1486"/>
    </location>
</feature>
<dbReference type="GeneID" id="109403984"/>
<feature type="compositionally biased region" description="Polar residues" evidence="2">
    <location>
        <begin position="1156"/>
        <end position="1172"/>
    </location>
</feature>
<name>A0ABM2A016_AEDAL</name>
<feature type="region of interest" description="Disordered" evidence="2">
    <location>
        <begin position="186"/>
        <end position="404"/>
    </location>
</feature>
<feature type="compositionally biased region" description="Acidic residues" evidence="2">
    <location>
        <begin position="56"/>
        <end position="69"/>
    </location>
</feature>
<sequence length="1558" mass="172398">MALMVVENAQSKEQAPPSGEMTETNVSSEPPPPGTEDEVPVLLSLKSLASGSGSALDEEPPPPGTEEDAPLSVQTSRNSLVVVTTSSSAIDDDHEEGEIDDDEDDERALQYEDISSEEETTIRERIAQLEAMDDELGKINQITGASSDDLGHFAYDKPAVIALGKDQDVYECISDEEDVELYLRRYEPIPKPKLLPPPRKRKARRSLRTSTRSISSDRRPLRAPTSSISSNRRPHRTSSSSISSDRRPVRTSTRSVSSERRPLRASTRSISSDQRPARTSTRSISSDQRPVRTSTRSISSDQRPLRASTRSICSDQRPLRTSTRSISSDRRPLRASTSSSISSNRRDGHGDTHRRKAEKRRYEPASSSRKSSAHKTPHKQRKQHMESSALVNIIDSTDSEPDYHPLDRARLQVACNVNAGKRKTDKENWDALKQKLKLQMQKRKQKQSESSKEAEIITDEPPMVTVADEAVKEDDEEVFQLRLQALNSTAELQEPEVINLVEDPVVPESVVNEEQQLRLDALRSAFTKKHEKRLQRKQGERPYSPSDELYLLASPIEDEAEDDEVQIIEKPTETVEIPDSSTDEEPESKCPEPPTFSPIVDMMRNDSSSPAIVEVSSHHKSDPKETSSPELEPPSPPVIGDLQSKLPEEDDEEMLRNHLLSNLSATALKPTPVRTIESRPMTPDSMAEEEADALRDLILSKMHKKASRNITPAVVPEVSQKTDSYHIPANGPETLPCEVMEPLTISVSDPLPLPNDVAQISVPALIPTVQSINQSKVQSNPNLITLIGKQKVTRKKRKKSLSAAKKLHQQHQQQLTENNQVVAIIVPRPSRRLIKAPIVQHPASPSLTVNTKKLLINPNKLINLNAPPRIVHSPKERSNLLDTYVQKPVAKMIIQVGQSDSDSDPDYYPAPDSVDIDNPAAEMHLQEAFLRDLDNASPSRVMLESPSYSPIPTAATPDGDGGEQHVEAQPSSTAPASNNNAEIVPFEQRLDQFLKTVRSKIDKSQAVAAATATTTAVVRDEVEPAMAKAGAKIVTFSDVPMTAGSGIGSGRGSVGGKAARKPITAPAATPNTSSAVRHLPKSAQLEYRRLVARMAQLEKQKQQRIPVPSHQPLRPPPPLTKTIINTGPGDTAGPAKSPELVVTINRDRRDVVDLKSTNSTVPSHPQIVQQQPAKRGSEPLVKRVLINNAVMAERENVTPRSSKDQKINDKQPPPIDNAKISGETKSIVDDDIKQCHNQTVEVSSALRHLPALNEEDRLSVLRIAENRYEKHSQKFAHELQDLIGTVENAQAERQRQYDLENKVAFLREKLAVLERALTLHKKRLNVIFPELQESHAKVMSSRQRSIELNNLCIAIGREVQGSGYSPPSTARSEIHEQLKVLTTETKRLKDMKRLSLEEFKELTTEQRRVQHERQKHAIEQELVKSGTTTPEPPDQKPKPSLEHAPSKDDGSRSDTNESAWSKNSSEMHGASKLYAKSAPASRSASPVEDVPEQDSDRGTMETAAADIACKGGTRFAKYTSPLASLKNQSALNIPDGVICPYQMRGECIDQDCKFDHLK</sequence>
<feature type="compositionally biased region" description="Basic and acidic residues" evidence="2">
    <location>
        <begin position="616"/>
        <end position="627"/>
    </location>
</feature>
<feature type="compositionally biased region" description="Basic and acidic residues" evidence="2">
    <location>
        <begin position="1433"/>
        <end position="1455"/>
    </location>
</feature>
<feature type="region of interest" description="Disordered" evidence="2">
    <location>
        <begin position="1403"/>
        <end position="1499"/>
    </location>
</feature>
<accession>A0ABM2A016</accession>
<feature type="region of interest" description="Disordered" evidence="2">
    <location>
        <begin position="1193"/>
        <end position="1221"/>
    </location>
</feature>
<evidence type="ECO:0008006" key="5">
    <source>
        <dbReference type="Google" id="ProtNLM"/>
    </source>
</evidence>